<dbReference type="InterPro" id="IPR001650">
    <property type="entry name" value="Helicase_C-like"/>
</dbReference>
<dbReference type="InterPro" id="IPR027417">
    <property type="entry name" value="P-loop_NTPase"/>
</dbReference>
<proteinExistence type="predicted"/>
<dbReference type="GO" id="GO:0015616">
    <property type="term" value="F:DNA translocase activity"/>
    <property type="evidence" value="ECO:0007669"/>
    <property type="project" value="TreeGrafter"/>
</dbReference>
<evidence type="ECO:0000313" key="7">
    <source>
        <dbReference type="EMBL" id="PBK75300.1"/>
    </source>
</evidence>
<dbReference type="InterPro" id="IPR000330">
    <property type="entry name" value="SNF2_N"/>
</dbReference>
<dbReference type="PROSITE" id="PS51192">
    <property type="entry name" value="HELICASE_ATP_BIND_1"/>
    <property type="match status" value="1"/>
</dbReference>
<feature type="compositionally biased region" description="Polar residues" evidence="4">
    <location>
        <begin position="1"/>
        <end position="10"/>
    </location>
</feature>
<gene>
    <name evidence="7" type="ORF">ARMSODRAFT_927318</name>
</gene>
<dbReference type="EMBL" id="KZ293417">
    <property type="protein sequence ID" value="PBK75300.1"/>
    <property type="molecule type" value="Genomic_DNA"/>
</dbReference>
<feature type="domain" description="Helicase ATP-binding" evidence="5">
    <location>
        <begin position="366"/>
        <end position="537"/>
    </location>
</feature>
<dbReference type="GO" id="GO:0016787">
    <property type="term" value="F:hydrolase activity"/>
    <property type="evidence" value="ECO:0007669"/>
    <property type="project" value="UniProtKB-KW"/>
</dbReference>
<dbReference type="PANTHER" id="PTHR45629">
    <property type="entry name" value="SNF2/RAD54 FAMILY MEMBER"/>
    <property type="match status" value="1"/>
</dbReference>
<accession>A0A2H3C0B7</accession>
<feature type="domain" description="Helicase C-terminal" evidence="6">
    <location>
        <begin position="702"/>
        <end position="864"/>
    </location>
</feature>
<sequence length="1028" mass="112727">MPAFQPPQSSGKRKSDQPDSQSRKRQALDTGAAGSSEYWMVQWRNHQSKKHKTWEGDGVVVAEGSQATLFDTDGKQIGQAARPASLYEGLEMSIGGKDVGLECRTTRAEYHSGTCFGQATAVSAPLVTSVGPSKTFAPLKLSTLPRLNTVSTERKGIPLEQVDLLSPQCKSPTKENITSLESHWTVNWRKVGNKKNWEGDAYVSHTGKIVTFISETGKKLSTSAWKGTSLQSGQTLYFGGKEVQLLNQVSLSELPCHSGTVDAPTQQQPPALSGVNDSVKKFATPLSAGGVSPASFYGSVKKPAKPVHDPDAEGAIVMKPPTKEHTQKYNKKNGATLPVVLDPVIASKLRPHQIEGVKFMYECVMGLRKHEGRGCILADEMGLGKTLQTISLVWTLLRQNPYSGMGPVVEKVLIVCPVSLINNWKAEFHKWLGRDRVGVTVCDKEKNAIPVFINSKPQKVLIIGYERLRTVIKTLSACVPPIGLIVCDEGHRLKSANNKTTTMFDALRTPRRIILSGTPIQNDLGEFHAMADFCNPGLLDEYSVFRRVYEAPILKSRAPDCTTKDTEIGDARLAQLMSVAKSFVLRREAKILGNYLPPKHEYVVFITPTDLQVSIFSKLLQPDKLEDLVHGSTADALALMNLLTKVSNSPILLKATADKEGASGEQDNTIRKRSVREALGCIPEMAQLDDMTLSGKLSALSRLLEHIKDTTEEKCVLVSHYTSTLNILEAYCKKMHYSYYRLDGQTPTAKRQEFVNIFNKTSQTSSFIFLLSSKAGGVGINLIGGSRLCLIDSDWNPSHDLQSMARCHRDGQKRPVYIYRFLTAGTIDEKIYQRQVTKLGLSNSLMGSGSGSSKSDSFTRKDLRDIFRIHPDTLCNTHELLECPCDVQSVASSSQPEPIPDSSDGVSDCDLHKGFVVASQVSASKLDKMDRAYAQKKKQGLAALGEWKHINCIGSDNHKDIQDDILREIMHVPEPKSRKDSQSRTQRLIAQLDSVGANGIRGVPGGTISFLFQKSTEGAGSDGPSSEV</sequence>
<dbReference type="Pfam" id="PF00176">
    <property type="entry name" value="SNF2-rel_dom"/>
    <property type="match status" value="1"/>
</dbReference>
<dbReference type="PANTHER" id="PTHR45629:SF7">
    <property type="entry name" value="DNA EXCISION REPAIR PROTEIN ERCC-6-RELATED"/>
    <property type="match status" value="1"/>
</dbReference>
<name>A0A2H3C0B7_9AGAR</name>
<dbReference type="GO" id="GO:0007131">
    <property type="term" value="P:reciprocal meiotic recombination"/>
    <property type="evidence" value="ECO:0007669"/>
    <property type="project" value="TreeGrafter"/>
</dbReference>
<dbReference type="InterPro" id="IPR049730">
    <property type="entry name" value="SNF2/RAD54-like_C"/>
</dbReference>
<evidence type="ECO:0000259" key="6">
    <source>
        <dbReference type="PROSITE" id="PS51194"/>
    </source>
</evidence>
<dbReference type="Gene3D" id="3.40.50.10810">
    <property type="entry name" value="Tandem AAA-ATPase domain"/>
    <property type="match status" value="1"/>
</dbReference>
<dbReference type="CDD" id="cd18004">
    <property type="entry name" value="DEXHc_RAD54"/>
    <property type="match status" value="1"/>
</dbReference>
<reference evidence="8" key="1">
    <citation type="journal article" date="2017" name="Nat. Ecol. Evol.">
        <title>Genome expansion and lineage-specific genetic innovations in the forest pathogenic fungi Armillaria.</title>
        <authorList>
            <person name="Sipos G."/>
            <person name="Prasanna A.N."/>
            <person name="Walter M.C."/>
            <person name="O'Connor E."/>
            <person name="Balint B."/>
            <person name="Krizsan K."/>
            <person name="Kiss B."/>
            <person name="Hess J."/>
            <person name="Varga T."/>
            <person name="Slot J."/>
            <person name="Riley R."/>
            <person name="Boka B."/>
            <person name="Rigling D."/>
            <person name="Barry K."/>
            <person name="Lee J."/>
            <person name="Mihaltcheva S."/>
            <person name="LaButti K."/>
            <person name="Lipzen A."/>
            <person name="Waldron R."/>
            <person name="Moloney N.M."/>
            <person name="Sperisen C."/>
            <person name="Kredics L."/>
            <person name="Vagvoelgyi C."/>
            <person name="Patrignani A."/>
            <person name="Fitzpatrick D."/>
            <person name="Nagy I."/>
            <person name="Doyle S."/>
            <person name="Anderson J.B."/>
            <person name="Grigoriev I.V."/>
            <person name="Gueldener U."/>
            <person name="Muensterkoetter M."/>
            <person name="Nagy L.G."/>
        </authorList>
    </citation>
    <scope>NUCLEOTIDE SEQUENCE [LARGE SCALE GENOMIC DNA]</scope>
    <source>
        <strain evidence="8">28-4</strain>
    </source>
</reference>
<keyword evidence="3" id="KW-0067">ATP-binding</keyword>
<dbReference type="SMART" id="SM00490">
    <property type="entry name" value="HELICc"/>
    <property type="match status" value="1"/>
</dbReference>
<dbReference type="STRING" id="1076256.A0A2H3C0B7"/>
<feature type="region of interest" description="Disordered" evidence="4">
    <location>
        <begin position="1"/>
        <end position="33"/>
    </location>
</feature>
<evidence type="ECO:0000256" key="3">
    <source>
        <dbReference type="ARBA" id="ARBA00022840"/>
    </source>
</evidence>
<dbReference type="Pfam" id="PF00271">
    <property type="entry name" value="Helicase_C"/>
    <property type="match status" value="1"/>
</dbReference>
<dbReference type="InterPro" id="IPR050496">
    <property type="entry name" value="SNF2_RAD54_helicase_repair"/>
</dbReference>
<dbReference type="Gene3D" id="3.40.50.300">
    <property type="entry name" value="P-loop containing nucleotide triphosphate hydrolases"/>
    <property type="match status" value="1"/>
</dbReference>
<dbReference type="Proteomes" id="UP000218334">
    <property type="component" value="Unassembled WGS sequence"/>
</dbReference>
<dbReference type="CDD" id="cd18793">
    <property type="entry name" value="SF2_C_SNF"/>
    <property type="match status" value="1"/>
</dbReference>
<evidence type="ECO:0000256" key="1">
    <source>
        <dbReference type="ARBA" id="ARBA00022741"/>
    </source>
</evidence>
<dbReference type="InterPro" id="IPR014001">
    <property type="entry name" value="Helicase_ATP-bd"/>
</dbReference>
<evidence type="ECO:0000259" key="5">
    <source>
        <dbReference type="PROSITE" id="PS51192"/>
    </source>
</evidence>
<evidence type="ECO:0000313" key="8">
    <source>
        <dbReference type="Proteomes" id="UP000218334"/>
    </source>
</evidence>
<evidence type="ECO:0000256" key="2">
    <source>
        <dbReference type="ARBA" id="ARBA00022801"/>
    </source>
</evidence>
<dbReference type="Gene3D" id="1.20.120.850">
    <property type="entry name" value="SWI2/SNF2 ATPases, N-terminal domain"/>
    <property type="match status" value="1"/>
</dbReference>
<keyword evidence="1" id="KW-0547">Nucleotide-binding</keyword>
<keyword evidence="8" id="KW-1185">Reference proteome</keyword>
<dbReference type="PROSITE" id="PS51194">
    <property type="entry name" value="HELICASE_CTER"/>
    <property type="match status" value="1"/>
</dbReference>
<dbReference type="InterPro" id="IPR038718">
    <property type="entry name" value="SNF2-like_sf"/>
</dbReference>
<evidence type="ECO:0000256" key="4">
    <source>
        <dbReference type="SAM" id="MobiDB-lite"/>
    </source>
</evidence>
<dbReference type="GO" id="GO:0000724">
    <property type="term" value="P:double-strand break repair via homologous recombination"/>
    <property type="evidence" value="ECO:0007669"/>
    <property type="project" value="TreeGrafter"/>
</dbReference>
<dbReference type="AlphaFoldDB" id="A0A2H3C0B7"/>
<dbReference type="SMART" id="SM00487">
    <property type="entry name" value="DEXDc"/>
    <property type="match status" value="1"/>
</dbReference>
<dbReference type="GO" id="GO:0005634">
    <property type="term" value="C:nucleus"/>
    <property type="evidence" value="ECO:0007669"/>
    <property type="project" value="TreeGrafter"/>
</dbReference>
<protein>
    <recommendedName>
        <fullName evidence="9">DNA repair and recombination protein RAD54B</fullName>
    </recommendedName>
</protein>
<keyword evidence="2" id="KW-0378">Hydrolase</keyword>
<dbReference type="SUPFAM" id="SSF52540">
    <property type="entry name" value="P-loop containing nucleoside triphosphate hydrolases"/>
    <property type="match status" value="2"/>
</dbReference>
<dbReference type="GO" id="GO:0005524">
    <property type="term" value="F:ATP binding"/>
    <property type="evidence" value="ECO:0007669"/>
    <property type="project" value="InterPro"/>
</dbReference>
<organism evidence="7 8">
    <name type="scientific">Armillaria solidipes</name>
    <dbReference type="NCBI Taxonomy" id="1076256"/>
    <lineage>
        <taxon>Eukaryota</taxon>
        <taxon>Fungi</taxon>
        <taxon>Dikarya</taxon>
        <taxon>Basidiomycota</taxon>
        <taxon>Agaricomycotina</taxon>
        <taxon>Agaricomycetes</taxon>
        <taxon>Agaricomycetidae</taxon>
        <taxon>Agaricales</taxon>
        <taxon>Marasmiineae</taxon>
        <taxon>Physalacriaceae</taxon>
        <taxon>Armillaria</taxon>
    </lineage>
</organism>
<evidence type="ECO:0008006" key="9">
    <source>
        <dbReference type="Google" id="ProtNLM"/>
    </source>
</evidence>
<dbReference type="FunFam" id="3.40.50.10810:FF:000020">
    <property type="entry name" value="DNA repair and recombination protein RAD54B"/>
    <property type="match status" value="1"/>
</dbReference>